<dbReference type="InParanoid" id="A0A1B6QFC1"/>
<dbReference type="GO" id="GO:0003676">
    <property type="term" value="F:nucleic acid binding"/>
    <property type="evidence" value="ECO:0007669"/>
    <property type="project" value="InterPro"/>
</dbReference>
<gene>
    <name evidence="2" type="ORF">SORBI_3002G360400</name>
</gene>
<protein>
    <recommendedName>
        <fullName evidence="1">RNase H type-1 domain-containing protein</fullName>
    </recommendedName>
</protein>
<dbReference type="eggNOG" id="KOG1075">
    <property type="taxonomic scope" value="Eukaryota"/>
</dbReference>
<dbReference type="InterPro" id="IPR012337">
    <property type="entry name" value="RNaseH-like_sf"/>
</dbReference>
<name>A0A1B6QFC1_SORBI</name>
<dbReference type="InterPro" id="IPR044730">
    <property type="entry name" value="RNase_H-like_dom_plant"/>
</dbReference>
<proteinExistence type="predicted"/>
<dbReference type="PANTHER" id="PTHR47074:SF70">
    <property type="entry name" value="OS07G0513450 PROTEIN"/>
    <property type="match status" value="1"/>
</dbReference>
<dbReference type="Gramene" id="KXG36604">
    <property type="protein sequence ID" value="KXG36604"/>
    <property type="gene ID" value="SORBI_3002G360400"/>
</dbReference>
<dbReference type="InterPro" id="IPR002156">
    <property type="entry name" value="RNaseH_domain"/>
</dbReference>
<keyword evidence="3" id="KW-1185">Reference proteome</keyword>
<evidence type="ECO:0000259" key="1">
    <source>
        <dbReference type="Pfam" id="PF13456"/>
    </source>
</evidence>
<dbReference type="Proteomes" id="UP000000768">
    <property type="component" value="Chromosome 2"/>
</dbReference>
<dbReference type="CDD" id="cd06222">
    <property type="entry name" value="RNase_H_like"/>
    <property type="match status" value="1"/>
</dbReference>
<sequence length="295" mass="33066">MDPRPKVDLVSPSARWPSHPWIPQGVTRRPCTPRGQTILNKVSELIDPISGEWDRNLVATKILFLEEDKTLLVIGFLWLWWDARNKANAGDKIISTEEMVHKVLSMKYVDTLHTQDRPIKRKSGISCWVPPTTDVLKINFDGAFLKAEKKGAWGFIVRDHTGASVVAGAGRINVVHDALSAESQACLAALYVAIDHGLSQIILETDSTTLVDALQSRSYDFSACGVLFREAKFLMSMNFIRADVVHVPRSSNRCAHELARIGLNWDPDRSHVWIDPLPEFVQELVSHDVNVSLQI</sequence>
<dbReference type="Pfam" id="PF13456">
    <property type="entry name" value="RVT_3"/>
    <property type="match status" value="1"/>
</dbReference>
<dbReference type="EMBL" id="CM000761">
    <property type="protein sequence ID" value="KXG36604.1"/>
    <property type="molecule type" value="Genomic_DNA"/>
</dbReference>
<dbReference type="STRING" id="4558.A0A1B6QFC1"/>
<feature type="domain" description="RNase H type-1" evidence="1">
    <location>
        <begin position="139"/>
        <end position="260"/>
    </location>
</feature>
<dbReference type="InterPro" id="IPR036397">
    <property type="entry name" value="RNaseH_sf"/>
</dbReference>
<reference evidence="3" key="2">
    <citation type="journal article" date="2018" name="Plant J.">
        <title>The Sorghum bicolor reference genome: improved assembly, gene annotations, a transcriptome atlas, and signatures of genome organization.</title>
        <authorList>
            <person name="McCormick R.F."/>
            <person name="Truong S.K."/>
            <person name="Sreedasyam A."/>
            <person name="Jenkins J."/>
            <person name="Shu S."/>
            <person name="Sims D."/>
            <person name="Kennedy M."/>
            <person name="Amirebrahimi M."/>
            <person name="Weers B.D."/>
            <person name="McKinley B."/>
            <person name="Mattison A."/>
            <person name="Morishige D.T."/>
            <person name="Grimwood J."/>
            <person name="Schmutz J."/>
            <person name="Mullet J.E."/>
        </authorList>
    </citation>
    <scope>NUCLEOTIDE SEQUENCE [LARGE SCALE GENOMIC DNA]</scope>
    <source>
        <strain evidence="3">cv. BTx623</strain>
    </source>
</reference>
<dbReference type="OMA" id="HIGRSAN"/>
<organism evidence="2 3">
    <name type="scientific">Sorghum bicolor</name>
    <name type="common">Sorghum</name>
    <name type="synonym">Sorghum vulgare</name>
    <dbReference type="NCBI Taxonomy" id="4558"/>
    <lineage>
        <taxon>Eukaryota</taxon>
        <taxon>Viridiplantae</taxon>
        <taxon>Streptophyta</taxon>
        <taxon>Embryophyta</taxon>
        <taxon>Tracheophyta</taxon>
        <taxon>Spermatophyta</taxon>
        <taxon>Magnoliopsida</taxon>
        <taxon>Liliopsida</taxon>
        <taxon>Poales</taxon>
        <taxon>Poaceae</taxon>
        <taxon>PACMAD clade</taxon>
        <taxon>Panicoideae</taxon>
        <taxon>Andropogonodae</taxon>
        <taxon>Andropogoneae</taxon>
        <taxon>Sorghinae</taxon>
        <taxon>Sorghum</taxon>
    </lineage>
</organism>
<dbReference type="Gene3D" id="3.30.420.10">
    <property type="entry name" value="Ribonuclease H-like superfamily/Ribonuclease H"/>
    <property type="match status" value="1"/>
</dbReference>
<dbReference type="GO" id="GO:0004523">
    <property type="term" value="F:RNA-DNA hybrid ribonuclease activity"/>
    <property type="evidence" value="ECO:0007669"/>
    <property type="project" value="InterPro"/>
</dbReference>
<dbReference type="AlphaFoldDB" id="A0A1B6QFC1"/>
<accession>A0A1B6QFC1</accession>
<evidence type="ECO:0000313" key="3">
    <source>
        <dbReference type="Proteomes" id="UP000000768"/>
    </source>
</evidence>
<dbReference type="InterPro" id="IPR052929">
    <property type="entry name" value="RNase_H-like_EbsB-rel"/>
</dbReference>
<dbReference type="PANTHER" id="PTHR47074">
    <property type="entry name" value="BNAC02G40300D PROTEIN"/>
    <property type="match status" value="1"/>
</dbReference>
<dbReference type="SUPFAM" id="SSF53098">
    <property type="entry name" value="Ribonuclease H-like"/>
    <property type="match status" value="1"/>
</dbReference>
<reference evidence="2 3" key="1">
    <citation type="journal article" date="2009" name="Nature">
        <title>The Sorghum bicolor genome and the diversification of grasses.</title>
        <authorList>
            <person name="Paterson A.H."/>
            <person name="Bowers J.E."/>
            <person name="Bruggmann R."/>
            <person name="Dubchak I."/>
            <person name="Grimwood J."/>
            <person name="Gundlach H."/>
            <person name="Haberer G."/>
            <person name="Hellsten U."/>
            <person name="Mitros T."/>
            <person name="Poliakov A."/>
            <person name="Schmutz J."/>
            <person name="Spannagl M."/>
            <person name="Tang H."/>
            <person name="Wang X."/>
            <person name="Wicker T."/>
            <person name="Bharti A.K."/>
            <person name="Chapman J."/>
            <person name="Feltus F.A."/>
            <person name="Gowik U."/>
            <person name="Grigoriev I.V."/>
            <person name="Lyons E."/>
            <person name="Maher C.A."/>
            <person name="Martis M."/>
            <person name="Narechania A."/>
            <person name="Otillar R.P."/>
            <person name="Penning B.W."/>
            <person name="Salamov A.A."/>
            <person name="Wang Y."/>
            <person name="Zhang L."/>
            <person name="Carpita N.C."/>
            <person name="Freeling M."/>
            <person name="Gingle A.R."/>
            <person name="Hash C.T."/>
            <person name="Keller B."/>
            <person name="Klein P."/>
            <person name="Kresovich S."/>
            <person name="McCann M.C."/>
            <person name="Ming R."/>
            <person name="Peterson D.G."/>
            <person name="Mehboob-ur-Rahman"/>
            <person name="Ware D."/>
            <person name="Westhoff P."/>
            <person name="Mayer K.F."/>
            <person name="Messing J."/>
            <person name="Rokhsar D.S."/>
        </authorList>
    </citation>
    <scope>NUCLEOTIDE SEQUENCE [LARGE SCALE GENOMIC DNA]</scope>
    <source>
        <strain evidence="3">cv. BTx623</strain>
    </source>
</reference>
<evidence type="ECO:0000313" key="2">
    <source>
        <dbReference type="EMBL" id="KXG36604.1"/>
    </source>
</evidence>